<evidence type="ECO:0000256" key="1">
    <source>
        <dbReference type="ARBA" id="ARBA00022448"/>
    </source>
</evidence>
<dbReference type="InterPro" id="IPR017871">
    <property type="entry name" value="ABC_transporter-like_CS"/>
</dbReference>
<dbReference type="eggNOG" id="COG1120">
    <property type="taxonomic scope" value="Bacteria"/>
</dbReference>
<comment type="caution">
    <text evidence="5">The sequence shown here is derived from an EMBL/GenBank/DDBJ whole genome shotgun (WGS) entry which is preliminary data.</text>
</comment>
<dbReference type="GO" id="GO:0005524">
    <property type="term" value="F:ATP binding"/>
    <property type="evidence" value="ECO:0007669"/>
    <property type="project" value="UniProtKB-KW"/>
</dbReference>
<organism evidence="5 6">
    <name type="scientific">Selenomonas sputigena (strain ATCC 35185 / DSM 20758 / CCUG 44933 / VPI D19B-28)</name>
    <dbReference type="NCBI Taxonomy" id="546271"/>
    <lineage>
        <taxon>Bacteria</taxon>
        <taxon>Bacillati</taxon>
        <taxon>Bacillota</taxon>
        <taxon>Negativicutes</taxon>
        <taxon>Selenomonadales</taxon>
        <taxon>Selenomonadaceae</taxon>
        <taxon>Selenomonas</taxon>
    </lineage>
</organism>
<accession>C9LXI9</accession>
<dbReference type="Gene3D" id="3.40.50.300">
    <property type="entry name" value="P-loop containing nucleotide triphosphate hydrolases"/>
    <property type="match status" value="1"/>
</dbReference>
<dbReference type="InterPro" id="IPR003439">
    <property type="entry name" value="ABC_transporter-like_ATP-bd"/>
</dbReference>
<name>C9LXI9_SELS3</name>
<dbReference type="CDD" id="cd03214">
    <property type="entry name" value="ABC_Iron-Siderophores_B12_Hemin"/>
    <property type="match status" value="1"/>
</dbReference>
<dbReference type="PANTHER" id="PTHR42794:SF2">
    <property type="entry name" value="ABC TRANSPORTER ATP-BINDING PROTEIN"/>
    <property type="match status" value="1"/>
</dbReference>
<proteinExistence type="predicted"/>
<dbReference type="PROSITE" id="PS00211">
    <property type="entry name" value="ABC_TRANSPORTER_1"/>
    <property type="match status" value="1"/>
</dbReference>
<dbReference type="InterPro" id="IPR003593">
    <property type="entry name" value="AAA+_ATPase"/>
</dbReference>
<dbReference type="Proteomes" id="UP000003505">
    <property type="component" value="Unassembled WGS sequence"/>
</dbReference>
<keyword evidence="1" id="KW-0813">Transport</keyword>
<keyword evidence="3 5" id="KW-0067">ATP-binding</keyword>
<gene>
    <name evidence="5" type="ORF">SELSPUOL_02197</name>
</gene>
<evidence type="ECO:0000313" key="6">
    <source>
        <dbReference type="Proteomes" id="UP000003505"/>
    </source>
</evidence>
<dbReference type="PANTHER" id="PTHR42794">
    <property type="entry name" value="HEMIN IMPORT ATP-BINDING PROTEIN HMUV"/>
    <property type="match status" value="1"/>
</dbReference>
<dbReference type="PROSITE" id="PS50893">
    <property type="entry name" value="ABC_TRANSPORTER_2"/>
    <property type="match status" value="1"/>
</dbReference>
<feature type="domain" description="ABC transporter" evidence="4">
    <location>
        <begin position="10"/>
        <end position="242"/>
    </location>
</feature>
<dbReference type="FunFam" id="3.40.50.300:FF:000134">
    <property type="entry name" value="Iron-enterobactin ABC transporter ATP-binding protein"/>
    <property type="match status" value="1"/>
</dbReference>
<reference evidence="5 6" key="1">
    <citation type="submission" date="2009-09" db="EMBL/GenBank/DDBJ databases">
        <authorList>
            <person name="Weinstock G."/>
            <person name="Sodergren E."/>
            <person name="Clifton S."/>
            <person name="Fulton L."/>
            <person name="Fulton B."/>
            <person name="Courtney L."/>
            <person name="Fronick C."/>
            <person name="Harrison M."/>
            <person name="Strong C."/>
            <person name="Farmer C."/>
            <person name="Delahaunty K."/>
            <person name="Markovic C."/>
            <person name="Hall O."/>
            <person name="Minx P."/>
            <person name="Tomlinson C."/>
            <person name="Mitreva M."/>
            <person name="Nelson J."/>
            <person name="Hou S."/>
            <person name="Wollam A."/>
            <person name="Pepin K.H."/>
            <person name="Johnson M."/>
            <person name="Bhonagiri V."/>
            <person name="Nash W.E."/>
            <person name="Warren W."/>
            <person name="Chinwalla A."/>
            <person name="Mardis E.R."/>
            <person name="Wilson R.K."/>
        </authorList>
    </citation>
    <scope>NUCLEOTIDE SEQUENCE [LARGE SCALE GENOMIC DNA]</scope>
    <source>
        <strain evidence="6">ATCC 35185 / DSM 20758 / VPI D19B-28</strain>
    </source>
</reference>
<evidence type="ECO:0000256" key="3">
    <source>
        <dbReference type="ARBA" id="ARBA00022840"/>
    </source>
</evidence>
<dbReference type="Pfam" id="PF00005">
    <property type="entry name" value="ABC_tran"/>
    <property type="match status" value="1"/>
</dbReference>
<dbReference type="GO" id="GO:0016887">
    <property type="term" value="F:ATP hydrolysis activity"/>
    <property type="evidence" value="ECO:0007669"/>
    <property type="project" value="InterPro"/>
</dbReference>
<evidence type="ECO:0000313" key="5">
    <source>
        <dbReference type="EMBL" id="EEX76372.1"/>
    </source>
</evidence>
<evidence type="ECO:0000256" key="2">
    <source>
        <dbReference type="ARBA" id="ARBA00022741"/>
    </source>
</evidence>
<dbReference type="SMART" id="SM00382">
    <property type="entry name" value="AAA"/>
    <property type="match status" value="1"/>
</dbReference>
<sequence>MDSEGSDMEILAEAVKLFIGNKEILKGLDFHLKPKEFLGIIGPNGSGKSMFLKCLYRVQKPTAGTITLNGHTLDEMSYRESAQQISVVAQHNFYSFDFSVLDVVLMGRSPHKRLFDRDNANDYAIAHRSLRTVGMDDCAERSFSSLSGGEQQRVILARALTQESECMILDEPTNHLDIKYQLQIMDIVKRLDLTVVAAIHDLNIAALYCDRLIAIQKGRIVGAGTPRELLTEAFIRDLYEVCAKVEEGEDGRIYIRYVPQYGIKS</sequence>
<dbReference type="STRING" id="546271.Selsp_0490"/>
<evidence type="ECO:0000259" key="4">
    <source>
        <dbReference type="PROSITE" id="PS50893"/>
    </source>
</evidence>
<dbReference type="EMBL" id="ACKP02000049">
    <property type="protein sequence ID" value="EEX76372.1"/>
    <property type="molecule type" value="Genomic_DNA"/>
</dbReference>
<dbReference type="SUPFAM" id="SSF52540">
    <property type="entry name" value="P-loop containing nucleoside triphosphate hydrolases"/>
    <property type="match status" value="1"/>
</dbReference>
<protein>
    <submittedName>
        <fullName evidence="5">ABC transporter, ATP-binding protein</fullName>
    </submittedName>
</protein>
<keyword evidence="2" id="KW-0547">Nucleotide-binding</keyword>
<dbReference type="AlphaFoldDB" id="C9LXI9"/>
<dbReference type="InterPro" id="IPR027417">
    <property type="entry name" value="P-loop_NTPase"/>
</dbReference>